<dbReference type="Proteomes" id="UP000005877">
    <property type="component" value="Chromosome"/>
</dbReference>
<dbReference type="PATRIC" id="fig|1110509.7.peg.107"/>
<evidence type="ECO:0000256" key="1">
    <source>
        <dbReference type="SAM" id="MobiDB-lite"/>
    </source>
</evidence>
<sequence length="116" mass="12618">MGIIAADSRGIDETLLLAAGVEMTEKLVIGGMEDQRAFSEAVIEERGVLDSEEIEEATVSVAREMVEEDPAVGALLRECKLPSPLREVGPGGRRPPGLRLRHHDKLRPLGPRPEEV</sequence>
<proteinExistence type="predicted"/>
<evidence type="ECO:0000313" key="3">
    <source>
        <dbReference type="Proteomes" id="UP000005877"/>
    </source>
</evidence>
<dbReference type="HOGENOM" id="CLU_2091297_0_0_2"/>
<organism evidence="2 3">
    <name type="scientific">Methanothrix harundinacea (strain 6Ac)</name>
    <name type="common">Methanosaeta harundinacea</name>
    <dbReference type="NCBI Taxonomy" id="1110509"/>
    <lineage>
        <taxon>Archaea</taxon>
        <taxon>Methanobacteriati</taxon>
        <taxon>Methanobacteriota</taxon>
        <taxon>Stenosarchaea group</taxon>
        <taxon>Methanomicrobia</taxon>
        <taxon>Methanotrichales</taxon>
        <taxon>Methanotrichaceae</taxon>
        <taxon>Methanothrix</taxon>
    </lineage>
</organism>
<reference evidence="2 3" key="1">
    <citation type="journal article" date="2012" name="PLoS ONE">
        <title>The genome characteristics and predicted function of methyl-group oxidation pathway in the obligate aceticlastic methanogens, Methanosaeta spp.</title>
        <authorList>
            <person name="Zhu J."/>
            <person name="Zheng H."/>
            <person name="Ai G."/>
            <person name="Zhang G."/>
            <person name="Liu D."/>
            <person name="Liu X."/>
            <person name="Dong X."/>
        </authorList>
    </citation>
    <scope>NUCLEOTIDE SEQUENCE [LARGE SCALE GENOMIC DNA]</scope>
    <source>
        <strain evidence="2 3">6Ac</strain>
    </source>
</reference>
<keyword evidence="3" id="KW-1185">Reference proteome</keyword>
<protein>
    <submittedName>
        <fullName evidence="2">Uncharacterized protein</fullName>
    </submittedName>
</protein>
<gene>
    <name evidence="2" type="ordered locus">Mhar_0100</name>
</gene>
<evidence type="ECO:0000313" key="2">
    <source>
        <dbReference type="EMBL" id="AET63493.1"/>
    </source>
</evidence>
<dbReference type="RefSeq" id="WP_014585681.1">
    <property type="nucleotide sequence ID" value="NC_017527.1"/>
</dbReference>
<feature type="region of interest" description="Disordered" evidence="1">
    <location>
        <begin position="83"/>
        <end position="116"/>
    </location>
</feature>
<name>G7WKL4_METH6</name>
<dbReference type="AlphaFoldDB" id="G7WKL4"/>
<dbReference type="GeneID" id="68748866"/>
<dbReference type="EMBL" id="CP003117">
    <property type="protein sequence ID" value="AET63493.1"/>
    <property type="molecule type" value="Genomic_DNA"/>
</dbReference>
<dbReference type="STRING" id="1110509.Mhar_0100"/>
<dbReference type="KEGG" id="mhi:Mhar_0100"/>
<accession>G7WKL4</accession>